<feature type="domain" description="Transposase DDE" evidence="1">
    <location>
        <begin position="41"/>
        <end position="85"/>
    </location>
</feature>
<keyword evidence="3" id="KW-1185">Reference proteome</keyword>
<dbReference type="RefSeq" id="WP_008579859.1">
    <property type="nucleotide sequence ID" value="NZ_CP113531.1"/>
</dbReference>
<dbReference type="Pfam" id="PF13612">
    <property type="entry name" value="DDE_Tnp_1_3"/>
    <property type="match status" value="1"/>
</dbReference>
<proteinExistence type="predicted"/>
<dbReference type="EMBL" id="JFKF01000050">
    <property type="protein sequence ID" value="KDO03208.1"/>
    <property type="molecule type" value="Genomic_DNA"/>
</dbReference>
<evidence type="ECO:0000313" key="3">
    <source>
        <dbReference type="Proteomes" id="UP000027161"/>
    </source>
</evidence>
<dbReference type="InterPro" id="IPR025668">
    <property type="entry name" value="Tnp_DDE_dom"/>
</dbReference>
<reference evidence="2 3" key="1">
    <citation type="submission" date="2014-02" db="EMBL/GenBank/DDBJ databases">
        <title>Draft genome sequence of Rickettsia buchneri sp. nov. ISO7T.</title>
        <authorList>
            <person name="Felsheim R.F."/>
            <person name="Kurtti T.J."/>
            <person name="Munderloh U.G."/>
        </authorList>
    </citation>
    <scope>NUCLEOTIDE SEQUENCE [LARGE SCALE GENOMIC DNA]</scope>
    <source>
        <strain evidence="2 3">ISO7</strain>
    </source>
</reference>
<organism evidence="2 3">
    <name type="scientific">Rickettsia tamurae subsp. buchneri</name>
    <dbReference type="NCBI Taxonomy" id="1462938"/>
    <lineage>
        <taxon>Bacteria</taxon>
        <taxon>Pseudomonadati</taxon>
        <taxon>Pseudomonadota</taxon>
        <taxon>Alphaproteobacteria</taxon>
        <taxon>Rickettsiales</taxon>
        <taxon>Rickettsiaceae</taxon>
        <taxon>Rickettsieae</taxon>
        <taxon>Rickettsia</taxon>
        <taxon>spotted fever group</taxon>
    </lineage>
</organism>
<sequence>MKKDITALFCFVDDFCKVAEYWISRSFLPISNKKPTRESKISHSEKNKLIPLIEKFLLRKRSIIETVFSVLKGSFELEHTRHRSIWNAFVHILSTLVAYCMKSNKPAISKNYLIQN</sequence>
<gene>
    <name evidence="2" type="ORF">REISMN_02995</name>
</gene>
<comment type="caution">
    <text evidence="2">The sequence shown here is derived from an EMBL/GenBank/DDBJ whole genome shotgun (WGS) entry which is preliminary data.</text>
</comment>
<dbReference type="Proteomes" id="UP000027161">
    <property type="component" value="Unassembled WGS sequence"/>
</dbReference>
<protein>
    <recommendedName>
        <fullName evidence="1">Transposase DDE domain-containing protein</fullName>
    </recommendedName>
</protein>
<dbReference type="AlphaFoldDB" id="A0A8E0WM59"/>
<name>A0A8E0WM59_9RICK</name>
<evidence type="ECO:0000313" key="2">
    <source>
        <dbReference type="EMBL" id="KDO03208.1"/>
    </source>
</evidence>
<evidence type="ECO:0000259" key="1">
    <source>
        <dbReference type="Pfam" id="PF13612"/>
    </source>
</evidence>
<accession>A0A8E0WM59</accession>